<dbReference type="InterPro" id="IPR007813">
    <property type="entry name" value="PilN"/>
</dbReference>
<keyword evidence="2" id="KW-1133">Transmembrane helix</keyword>
<evidence type="ECO:0000256" key="2">
    <source>
        <dbReference type="SAM" id="Phobius"/>
    </source>
</evidence>
<proteinExistence type="predicted"/>
<evidence type="ECO:0000256" key="1">
    <source>
        <dbReference type="SAM" id="Coils"/>
    </source>
</evidence>
<dbReference type="PANTHER" id="PTHR40278">
    <property type="entry name" value="DNA UTILIZATION PROTEIN HOFN"/>
    <property type="match status" value="1"/>
</dbReference>
<dbReference type="Proteomes" id="UP000244441">
    <property type="component" value="Chromosome"/>
</dbReference>
<dbReference type="EMBL" id="CP026604">
    <property type="protein sequence ID" value="AWB66489.1"/>
    <property type="molecule type" value="Genomic_DNA"/>
</dbReference>
<dbReference type="GO" id="GO:0043683">
    <property type="term" value="P:type IV pilus assembly"/>
    <property type="evidence" value="ECO:0007669"/>
    <property type="project" value="TreeGrafter"/>
</dbReference>
<dbReference type="RefSeq" id="WP_108602552.1">
    <property type="nucleotide sequence ID" value="NZ_CP026604.1"/>
</dbReference>
<name>A0A2S0VQL7_9ALTE</name>
<dbReference type="AlphaFoldDB" id="A0A2S0VQL7"/>
<keyword evidence="2" id="KW-0812">Transmembrane</keyword>
<dbReference type="GO" id="GO:0043107">
    <property type="term" value="P:type IV pilus-dependent motility"/>
    <property type="evidence" value="ECO:0007669"/>
    <property type="project" value="TreeGrafter"/>
</dbReference>
<reference evidence="3 4" key="1">
    <citation type="submission" date="2018-01" db="EMBL/GenBank/DDBJ databases">
        <title>Genome sequence of a Cantenovulum-like bacteria.</title>
        <authorList>
            <person name="Tan W.R."/>
            <person name="Lau N.-S."/>
            <person name="Go F."/>
            <person name="Amirul A.-A.A."/>
        </authorList>
    </citation>
    <scope>NUCLEOTIDE SEQUENCE [LARGE SCALE GENOMIC DNA]</scope>
    <source>
        <strain evidence="3 4">CCB-QB4</strain>
    </source>
</reference>
<evidence type="ECO:0000313" key="3">
    <source>
        <dbReference type="EMBL" id="AWB66489.1"/>
    </source>
</evidence>
<feature type="transmembrane region" description="Helical" evidence="2">
    <location>
        <begin position="21"/>
        <end position="43"/>
    </location>
</feature>
<dbReference type="InterPro" id="IPR052534">
    <property type="entry name" value="Extracell_DNA_Util/SecSys_Comp"/>
</dbReference>
<protein>
    <submittedName>
        <fullName evidence="3">Pilus assembly protein PilN</fullName>
    </submittedName>
</protein>
<organism evidence="3 4">
    <name type="scientific">Saccharobesus litoralis</name>
    <dbReference type="NCBI Taxonomy" id="2172099"/>
    <lineage>
        <taxon>Bacteria</taxon>
        <taxon>Pseudomonadati</taxon>
        <taxon>Pseudomonadota</taxon>
        <taxon>Gammaproteobacteria</taxon>
        <taxon>Alteromonadales</taxon>
        <taxon>Alteromonadaceae</taxon>
        <taxon>Saccharobesus</taxon>
    </lineage>
</organism>
<feature type="coiled-coil region" evidence="1">
    <location>
        <begin position="57"/>
        <end position="91"/>
    </location>
</feature>
<gene>
    <name evidence="3" type="ORF">C2869_08630</name>
</gene>
<dbReference type="KEGG" id="cate:C2869_08630"/>
<keyword evidence="1" id="KW-0175">Coiled coil</keyword>
<keyword evidence="2" id="KW-0472">Membrane</keyword>
<accession>A0A2S0VQL7</accession>
<keyword evidence="4" id="KW-1185">Reference proteome</keyword>
<dbReference type="OrthoDB" id="5296173at2"/>
<dbReference type="PANTHER" id="PTHR40278:SF2">
    <property type="entry name" value="TYPE IV PILUS INNER MEMBRANE COMPONENT PILN"/>
    <property type="match status" value="1"/>
</dbReference>
<dbReference type="Pfam" id="PF05137">
    <property type="entry name" value="PilN"/>
    <property type="match status" value="1"/>
</dbReference>
<evidence type="ECO:0000313" key="4">
    <source>
        <dbReference type="Proteomes" id="UP000244441"/>
    </source>
</evidence>
<sequence length="195" mass="21890">MPHINLLPWREEARELKQKQFVAVLAVTAVIVIVIGMLISSFYSGQIEQQNKRNQYIRNEIAVLNTKIEEIKELKAKRADLEKRMGLIADLQRNRNLGAQILDELVKVVPPGIYLTELEKRDASVTVKGKSESNNRLSNMLRKIESSWLLGDPILNSIVAAQVEPRILSDFQMSMKVKPVNQTAGAQATDKKGGS</sequence>